<dbReference type="STRING" id="1263015.BN580_00317"/>
<dbReference type="Gene3D" id="3.30.420.40">
    <property type="match status" value="2"/>
</dbReference>
<dbReference type="PANTHER" id="PTHR18964">
    <property type="entry name" value="ROK (REPRESSOR, ORF, KINASE) FAMILY"/>
    <property type="match status" value="1"/>
</dbReference>
<dbReference type="AlphaFoldDB" id="R6TYC7"/>
<dbReference type="Pfam" id="PF00480">
    <property type="entry name" value="ROK"/>
    <property type="match status" value="1"/>
</dbReference>
<gene>
    <name evidence="2" type="ORF">BN580_00317</name>
</gene>
<dbReference type="InterPro" id="IPR000600">
    <property type="entry name" value="ROK"/>
</dbReference>
<dbReference type="EMBL" id="CBFW010000421">
    <property type="protein sequence ID" value="CDC77170.1"/>
    <property type="molecule type" value="Genomic_DNA"/>
</dbReference>
<dbReference type="InterPro" id="IPR043129">
    <property type="entry name" value="ATPase_NBD"/>
</dbReference>
<evidence type="ECO:0000256" key="1">
    <source>
        <dbReference type="ARBA" id="ARBA00006479"/>
    </source>
</evidence>
<comment type="caution">
    <text evidence="2">The sequence shown here is derived from an EMBL/GenBank/DDBJ whole genome shotgun (WGS) entry which is preliminary data.</text>
</comment>
<dbReference type="SUPFAM" id="SSF53067">
    <property type="entry name" value="Actin-like ATPase domain"/>
    <property type="match status" value="1"/>
</dbReference>
<reference evidence="2" key="1">
    <citation type="submission" date="2012-11" db="EMBL/GenBank/DDBJ databases">
        <title>Dependencies among metagenomic species, viruses, plasmids and units of genetic variation.</title>
        <authorList>
            <person name="Nielsen H.B."/>
            <person name="Almeida M."/>
            <person name="Juncker A.S."/>
            <person name="Rasmussen S."/>
            <person name="Li J."/>
            <person name="Sunagawa S."/>
            <person name="Plichta D."/>
            <person name="Gautier L."/>
            <person name="Le Chatelier E."/>
            <person name="Peletier E."/>
            <person name="Bonde I."/>
            <person name="Nielsen T."/>
            <person name="Manichanh C."/>
            <person name="Arumugam M."/>
            <person name="Batto J."/>
            <person name="Santos M.B.Q.D."/>
            <person name="Blom N."/>
            <person name="Borruel N."/>
            <person name="Burgdorf K.S."/>
            <person name="Boumezbeur F."/>
            <person name="Casellas F."/>
            <person name="Dore J."/>
            <person name="Guarner F."/>
            <person name="Hansen T."/>
            <person name="Hildebrand F."/>
            <person name="Kaas R.S."/>
            <person name="Kennedy S."/>
            <person name="Kristiansen K."/>
            <person name="Kultima J.R."/>
            <person name="Leonard P."/>
            <person name="Levenez F."/>
            <person name="Lund O."/>
            <person name="Moumen B."/>
            <person name="Le Paslier D."/>
            <person name="Pons N."/>
            <person name="Pedersen O."/>
            <person name="Prifti E."/>
            <person name="Qin J."/>
            <person name="Raes J."/>
            <person name="Tap J."/>
            <person name="Tims S."/>
            <person name="Ussery D.W."/>
            <person name="Yamada T."/>
            <person name="MetaHit consortium"/>
            <person name="Renault P."/>
            <person name="Sicheritz-Ponten T."/>
            <person name="Bork P."/>
            <person name="Wang J."/>
            <person name="Brunak S."/>
            <person name="Ehrlich S.D."/>
        </authorList>
    </citation>
    <scope>NUCLEOTIDE SEQUENCE [LARGE SCALE GENOMIC DNA]</scope>
</reference>
<dbReference type="PANTHER" id="PTHR18964:SF149">
    <property type="entry name" value="BIFUNCTIONAL UDP-N-ACETYLGLUCOSAMINE 2-EPIMERASE_N-ACETYLMANNOSAMINE KINASE"/>
    <property type="match status" value="1"/>
</dbReference>
<organism evidence="2 3">
    <name type="scientific">Candidatus Colimorpha enterica</name>
    <dbReference type="NCBI Taxonomy" id="3083063"/>
    <lineage>
        <taxon>Bacteria</taxon>
        <taxon>Pseudomonadati</taxon>
        <taxon>Bacteroidota</taxon>
        <taxon>Bacteroidia</taxon>
        <taxon>Bacteroidales</taxon>
        <taxon>Candidatus Colimorpha</taxon>
    </lineage>
</organism>
<name>R6TYC7_9BACT</name>
<sequence>MGAIHESSRAAIPYPHNVTSAICIPDGQNKERQKMYTGIDIGGTKCAVVLSDDNGNILKKERFPTVGFEETLAKIIDTTEQRVGVGKAIGISCGGPLDSEHGVIMSPPNLPGWDDVHIADILGQRFGVPVGLCNDADACALAEWKFGAGKGTKNMIFMTFGTGLGAGLILNGKLYSGSSSSAGEAGHIRLAPDGPTGYRKAGSFEGFCSGGGIRQIGQQVALREIKRGNPPAWCRSEEELDTVTAKTVGDAAEAGDTVAAEVYDISGEKLGYGLSILIDLLNPEKIVLGGIYMRSAELLNRKMYEVLEREALPQALSVCRIVPAGLGESIGDLAAVLVAMQAAGAL</sequence>
<dbReference type="Proteomes" id="UP000017938">
    <property type="component" value="Unassembled WGS sequence"/>
</dbReference>
<proteinExistence type="inferred from homology"/>
<dbReference type="CDD" id="cd23763">
    <property type="entry name" value="ASKHA_ATPase_ROK"/>
    <property type="match status" value="1"/>
</dbReference>
<protein>
    <submittedName>
        <fullName evidence="2">ROK family protein</fullName>
    </submittedName>
</protein>
<evidence type="ECO:0000313" key="2">
    <source>
        <dbReference type="EMBL" id="CDC77170.1"/>
    </source>
</evidence>
<evidence type="ECO:0000313" key="3">
    <source>
        <dbReference type="Proteomes" id="UP000017938"/>
    </source>
</evidence>
<accession>R6TYC7</accession>
<comment type="similarity">
    <text evidence="1">Belongs to the ROK (NagC/XylR) family.</text>
</comment>